<organism evidence="1 2">
    <name type="scientific">Macrococcus psychrotolerans</name>
    <dbReference type="NCBI Taxonomy" id="3039389"/>
    <lineage>
        <taxon>Bacteria</taxon>
        <taxon>Bacillati</taxon>
        <taxon>Bacillota</taxon>
        <taxon>Bacilli</taxon>
        <taxon>Bacillales</taxon>
        <taxon>Staphylococcaceae</taxon>
        <taxon>Macrococcus</taxon>
    </lineage>
</organism>
<keyword evidence="2" id="KW-1185">Reference proteome</keyword>
<dbReference type="PANTHER" id="PTHR35788">
    <property type="entry name" value="EXPORTED PROTEIN-RELATED"/>
    <property type="match status" value="1"/>
</dbReference>
<dbReference type="KEGG" id="mpsh:QA539_06095"/>
<protein>
    <submittedName>
        <fullName evidence="1">VanW family protein</fullName>
    </submittedName>
</protein>
<evidence type="ECO:0000313" key="1">
    <source>
        <dbReference type="EMBL" id="WZE70117.1"/>
    </source>
</evidence>
<evidence type="ECO:0000313" key="2">
    <source>
        <dbReference type="Proteomes" id="UP001465447"/>
    </source>
</evidence>
<accession>A0AAU6RJ46</accession>
<proteinExistence type="predicted"/>
<dbReference type="AlphaFoldDB" id="A0AAU6RJ46"/>
<dbReference type="Pfam" id="PF04294">
    <property type="entry name" value="VanW"/>
    <property type="match status" value="1"/>
</dbReference>
<dbReference type="RefSeq" id="WP_419894975.1">
    <property type="nucleotide sequence ID" value="NZ_CP124591.1"/>
</dbReference>
<dbReference type="Proteomes" id="UP001465447">
    <property type="component" value="Chromosome"/>
</dbReference>
<sequence length="272" mass="31768">MTKHRKLFSEIHPVLYALSVQKERLKRQIQNRKKIFASIRIDDKLPNVIYSYHSNLIKKGKGIDPKLQYNKAFNIDKSARTMNGLIIRPGEEFSFWYLVGNANKQNGYKDGRVIINNKLQAGAGGGLCNLANTINLLIQHSPLEVTEFHMHSDALALEEVERKPLRNGTSVAYNYVDYRFRNTTNQNVQLCVWVEDKKLYGELRSEQPIKNQYELIEENHHYIKQGDKFYRRSMIYKLTKNTDGEIISKDLILKNKSEVMFDYDLIPKELIK</sequence>
<dbReference type="PANTHER" id="PTHR35788:SF1">
    <property type="entry name" value="EXPORTED PROTEIN"/>
    <property type="match status" value="1"/>
</dbReference>
<name>A0AAU6RJ46_9STAP</name>
<dbReference type="EMBL" id="CP124591">
    <property type="protein sequence ID" value="WZE70117.1"/>
    <property type="molecule type" value="Genomic_DNA"/>
</dbReference>
<dbReference type="InterPro" id="IPR052913">
    <property type="entry name" value="Glycopeptide_resist_protein"/>
</dbReference>
<gene>
    <name evidence="1" type="ORF">QA539_06095</name>
</gene>
<dbReference type="InterPro" id="IPR007391">
    <property type="entry name" value="Vancomycin_resist_VanW"/>
</dbReference>
<reference evidence="1 2" key="1">
    <citation type="submission" date="2023-04" db="EMBL/GenBank/DDBJ databases">
        <title>Macrococci isolated from food, foodproducing animals, and human clinical materials.</title>
        <authorList>
            <person name="Maslanova I."/>
            <person name="Svec P."/>
            <person name="Sedlacek I."/>
            <person name="Novakova D."/>
            <person name="Keller J.E."/>
            <person name="Schwendener S."/>
            <person name="Finstrlova A."/>
            <person name="Botka T."/>
            <person name="Kovarovic V."/>
            <person name="Petras P."/>
            <person name="Perreten V."/>
            <person name="Pantucek R."/>
        </authorList>
    </citation>
    <scope>NUCLEOTIDE SEQUENCE [LARGE SCALE GENOMIC DNA]</scope>
    <source>
        <strain evidence="1 2">CCM 8659</strain>
    </source>
</reference>